<dbReference type="STRING" id="1385519.N801_03925"/>
<dbReference type="eggNOG" id="ENOG502ZDPR">
    <property type="taxonomic scope" value="Bacteria"/>
</dbReference>
<dbReference type="OrthoDB" id="8479006at2"/>
<evidence type="ECO:0000256" key="1">
    <source>
        <dbReference type="SAM" id="MobiDB-lite"/>
    </source>
</evidence>
<evidence type="ECO:0000313" key="3">
    <source>
        <dbReference type="Proteomes" id="UP000030013"/>
    </source>
</evidence>
<dbReference type="RefSeq" id="WP_052112675.1">
    <property type="nucleotide sequence ID" value="NZ_AVPL01000011.1"/>
</dbReference>
<dbReference type="AlphaFoldDB" id="A0A0A0K0H8"/>
<keyword evidence="3" id="KW-1185">Reference proteome</keyword>
<dbReference type="EMBL" id="AVPL01000011">
    <property type="protein sequence ID" value="KGN41837.1"/>
    <property type="molecule type" value="Genomic_DNA"/>
</dbReference>
<organism evidence="2 3">
    <name type="scientific">Knoellia aerolata DSM 18566</name>
    <dbReference type="NCBI Taxonomy" id="1385519"/>
    <lineage>
        <taxon>Bacteria</taxon>
        <taxon>Bacillati</taxon>
        <taxon>Actinomycetota</taxon>
        <taxon>Actinomycetes</taxon>
        <taxon>Micrococcales</taxon>
        <taxon>Intrasporangiaceae</taxon>
        <taxon>Knoellia</taxon>
    </lineage>
</organism>
<accession>A0A0A0K0H8</accession>
<evidence type="ECO:0000313" key="2">
    <source>
        <dbReference type="EMBL" id="KGN41837.1"/>
    </source>
</evidence>
<dbReference type="Proteomes" id="UP000030013">
    <property type="component" value="Unassembled WGS sequence"/>
</dbReference>
<sequence>MNIDFSDLRLVWPGGLVRQVAARLAPDDDIEPSTLVWLMVEAFVDPRGFSAMRDGALPGAPSTGSIIALWDGTPSDVCRDYLAALLAGINAGAVKPYTPARYYRRRTEAEAHPSALRDEELAPALCKVIVDLDRRGYFDDAFGSSCSDTRGADRAEVARDIFVEHLGADTPWQWPPAADADVDMEHLYDLVELCYDMVARPSIRNYHSFYEEWDYSDFDRPAGRFVYRWSVNAALSSSQSSLRMSQDAPDEGQLVTTPNDPRAQLPDRVLAASGTAKERDRIEHAITEFRDRHATREAKRDAVIALGAVLELRRTEVKDHLGSKDEGALFEILNNFDIRHLNRTAQGDYEDDFLEWVFWTCLASLAFMNARTGRQRFEES</sequence>
<protein>
    <submittedName>
        <fullName evidence="2">Uncharacterized protein</fullName>
    </submittedName>
</protein>
<name>A0A0A0K0H8_9MICO</name>
<feature type="region of interest" description="Disordered" evidence="1">
    <location>
        <begin position="240"/>
        <end position="263"/>
    </location>
</feature>
<gene>
    <name evidence="2" type="ORF">N801_03925</name>
</gene>
<reference evidence="2 3" key="1">
    <citation type="submission" date="2013-08" db="EMBL/GenBank/DDBJ databases">
        <title>The genome sequence of Knoellia aerolata.</title>
        <authorList>
            <person name="Zhu W."/>
            <person name="Wang G."/>
        </authorList>
    </citation>
    <scope>NUCLEOTIDE SEQUENCE [LARGE SCALE GENOMIC DNA]</scope>
    <source>
        <strain evidence="2 3">DSM 18566</strain>
    </source>
</reference>
<proteinExistence type="predicted"/>
<comment type="caution">
    <text evidence="2">The sequence shown here is derived from an EMBL/GenBank/DDBJ whole genome shotgun (WGS) entry which is preliminary data.</text>
</comment>